<accession>A0A2P4WYW7</accession>
<dbReference type="Proteomes" id="UP000237271">
    <property type="component" value="Unassembled WGS sequence"/>
</dbReference>
<name>A0A2P4WYW7_9STRA</name>
<evidence type="ECO:0000313" key="1">
    <source>
        <dbReference type="EMBL" id="POM58475.1"/>
    </source>
</evidence>
<protein>
    <submittedName>
        <fullName evidence="1">Uncharacterized protein</fullName>
    </submittedName>
</protein>
<keyword evidence="2" id="KW-1185">Reference proteome</keyword>
<comment type="caution">
    <text evidence="1">The sequence shown here is derived from an EMBL/GenBank/DDBJ whole genome shotgun (WGS) entry which is preliminary data.</text>
</comment>
<gene>
    <name evidence="1" type="ORF">PHPALM_36869</name>
</gene>
<dbReference type="EMBL" id="NCKW01020231">
    <property type="protein sequence ID" value="POM58475.1"/>
    <property type="molecule type" value="Genomic_DNA"/>
</dbReference>
<organism evidence="1 2">
    <name type="scientific">Phytophthora palmivora</name>
    <dbReference type="NCBI Taxonomy" id="4796"/>
    <lineage>
        <taxon>Eukaryota</taxon>
        <taxon>Sar</taxon>
        <taxon>Stramenopiles</taxon>
        <taxon>Oomycota</taxon>
        <taxon>Peronosporomycetes</taxon>
        <taxon>Peronosporales</taxon>
        <taxon>Peronosporaceae</taxon>
        <taxon>Phytophthora</taxon>
    </lineage>
</organism>
<reference evidence="1 2" key="1">
    <citation type="journal article" date="2017" name="Genome Biol. Evol.">
        <title>Phytophthora megakarya and P. palmivora, closely related causal agents of cacao black pod rot, underwent increases in genome sizes and gene numbers by different mechanisms.</title>
        <authorList>
            <person name="Ali S.S."/>
            <person name="Shao J."/>
            <person name="Lary D.J."/>
            <person name="Kronmiller B."/>
            <person name="Shen D."/>
            <person name="Strem M.D."/>
            <person name="Amoako-Attah I."/>
            <person name="Akrofi A.Y."/>
            <person name="Begoude B.A."/>
            <person name="Ten Hoopen G.M."/>
            <person name="Coulibaly K."/>
            <person name="Kebe B.I."/>
            <person name="Melnick R.L."/>
            <person name="Guiltinan M.J."/>
            <person name="Tyler B.M."/>
            <person name="Meinhardt L.W."/>
            <person name="Bailey B.A."/>
        </authorList>
    </citation>
    <scope>NUCLEOTIDE SEQUENCE [LARGE SCALE GENOMIC DNA]</scope>
    <source>
        <strain evidence="2">sbr112.9</strain>
    </source>
</reference>
<evidence type="ECO:0000313" key="2">
    <source>
        <dbReference type="Proteomes" id="UP000237271"/>
    </source>
</evidence>
<proteinExistence type="predicted"/>
<sequence>MRRARGASDDVAARSFKQVKLMRDGENWSWKSFLELLHYFLDSEIERDALAWLDGGLQFIVHHIGEVNVAQRLGLRVCSLRQALEALNFMCLEETQWGYTIYQHNSFVLGNPGRIEEILALSGSLSVKKDMVMPSIAYSSELKPLEVRLSVPDPFSKSWEVTVAPSILPRPTFDAAEDVTSQNVDFGNSADENSWEDVVDNLDEWSDHDMNSPLWWSQRSDFSSICTDDISDMDTLSQISAYYG</sequence>
<dbReference type="OrthoDB" id="92526at2759"/>
<dbReference type="AlphaFoldDB" id="A0A2P4WYW7"/>